<keyword evidence="2" id="KW-1185">Reference proteome</keyword>
<dbReference type="EMBL" id="JBHSQH010000009">
    <property type="protein sequence ID" value="MFC5973971.1"/>
    <property type="molecule type" value="Genomic_DNA"/>
</dbReference>
<sequence>MSSRSNEDPKADPNLNLPDSEEFWRLLLGRKYDNMSSGEKTDTNLLNEIYRREGDIIDSVYGSKQSLINELQLSDKDPETVLLTVWAESKWQEKSPGDRFEFGDSSDVESEFERISENNFVVDEVYHNLVIIWTRKQVSRAREEDQTVRSHLDSDWSPLFGRLIEPSLLEIRGRKRRRHQLNTEFAEEGAAQKVLKERSEESVLDDLSKVFGEKLESLDLIEVRFRQSKLPNGSQLTIRNTSGVQEDLTDDSINPSVVSPKIASKIAYLKFRDKQSDNIATVKIERLNRGFSFEIQANYIDDEETEAIKDVIESKFNISFNKVYPYHLQYQNDFILHQILSGSIEAYDTYYEELAEEDKELIDPYFAHEEGDQFVCWGCRTEYDHKPSGCEECGSESFEEKDTLSVSHSEIFDRVSEIFDGLDGTIVSKDYNVTYQGLQTEEREVGSSDYVHTLFRRTQNSGQGGLEATQDYRYEYFVYPLSSTKPRRIGQYLLDTVFITYGTAYEQELEAFGTIHLIELLRSEDPSSLFINAVENSHRGAQDRYRKRAKQAASNLRQLQSKVDTGVLEEFGSEDGPEDEFLENYSAKKFEKDVFHLLKSVFNFTERWGREGKKETDGCLIIPDGEDDYWVGGYDPKLTTDIRGYDIRSIEKDKVAYYILEESDRDYIREVLKQDQLIDAHIFVSDIFREGQFGPTAERVKDWFSLVKGDDSDLSVPVIFLRVDHLLDLFDIFESNYTFLREYPGVMATFREGVISELSTSNGYIEFNEESCNQIRKKLVQDLDTRNKDKQVQDHSE</sequence>
<evidence type="ECO:0000313" key="1">
    <source>
        <dbReference type="EMBL" id="MFC5973971.1"/>
    </source>
</evidence>
<comment type="caution">
    <text evidence="1">The sequence shown here is derived from an EMBL/GenBank/DDBJ whole genome shotgun (WGS) entry which is preliminary data.</text>
</comment>
<proteinExistence type="predicted"/>
<accession>A0ABD5RTQ6</accession>
<organism evidence="1 2">
    <name type="scientific">Halomarina salina</name>
    <dbReference type="NCBI Taxonomy" id="1872699"/>
    <lineage>
        <taxon>Archaea</taxon>
        <taxon>Methanobacteriati</taxon>
        <taxon>Methanobacteriota</taxon>
        <taxon>Stenosarchaea group</taxon>
        <taxon>Halobacteria</taxon>
        <taxon>Halobacteriales</taxon>
        <taxon>Natronomonadaceae</taxon>
        <taxon>Halomarina</taxon>
    </lineage>
</organism>
<reference evidence="1 2" key="1">
    <citation type="journal article" date="2019" name="Int. J. Syst. Evol. Microbiol.">
        <title>The Global Catalogue of Microorganisms (GCM) 10K type strain sequencing project: providing services to taxonomists for standard genome sequencing and annotation.</title>
        <authorList>
            <consortium name="The Broad Institute Genomics Platform"/>
            <consortium name="The Broad Institute Genome Sequencing Center for Infectious Disease"/>
            <person name="Wu L."/>
            <person name="Ma J."/>
        </authorList>
    </citation>
    <scope>NUCLEOTIDE SEQUENCE [LARGE SCALE GENOMIC DNA]</scope>
    <source>
        <strain evidence="1 2">CGMCC 1.12543</strain>
    </source>
</reference>
<dbReference type="RefSeq" id="WP_247420993.1">
    <property type="nucleotide sequence ID" value="NZ_JALLGW010000004.1"/>
</dbReference>
<evidence type="ECO:0000313" key="2">
    <source>
        <dbReference type="Proteomes" id="UP001596099"/>
    </source>
</evidence>
<dbReference type="Proteomes" id="UP001596099">
    <property type="component" value="Unassembled WGS sequence"/>
</dbReference>
<dbReference type="AlphaFoldDB" id="A0ABD5RTQ6"/>
<protein>
    <submittedName>
        <fullName evidence="1">Uncharacterized protein</fullName>
    </submittedName>
</protein>
<gene>
    <name evidence="1" type="ORF">ACFPYI_21840</name>
</gene>
<name>A0ABD5RTQ6_9EURY</name>